<dbReference type="PANTHER" id="PTHR42024">
    <property type="entry name" value="AMINO ACID PERMEASE_ SLC12A DOMAIN-CONTAINING PROTEIN"/>
    <property type="match status" value="1"/>
</dbReference>
<dbReference type="OrthoDB" id="4838853at2759"/>
<feature type="non-terminal residue" evidence="2">
    <location>
        <position position="1"/>
    </location>
</feature>
<reference evidence="2 3" key="1">
    <citation type="submission" date="2014-04" db="EMBL/GenBank/DDBJ databases">
        <authorList>
            <consortium name="DOE Joint Genome Institute"/>
            <person name="Kuo A."/>
            <person name="Martino E."/>
            <person name="Perotto S."/>
            <person name="Kohler A."/>
            <person name="Nagy L.G."/>
            <person name="Floudas D."/>
            <person name="Copeland A."/>
            <person name="Barry K.W."/>
            <person name="Cichocki N."/>
            <person name="Veneault-Fourrey C."/>
            <person name="LaButti K."/>
            <person name="Lindquist E.A."/>
            <person name="Lipzen A."/>
            <person name="Lundell T."/>
            <person name="Morin E."/>
            <person name="Murat C."/>
            <person name="Sun H."/>
            <person name="Tunlid A."/>
            <person name="Henrissat B."/>
            <person name="Grigoriev I.V."/>
            <person name="Hibbett D.S."/>
            <person name="Martin F."/>
            <person name="Nordberg H.P."/>
            <person name="Cantor M.N."/>
            <person name="Hua S.X."/>
        </authorList>
    </citation>
    <scope>NUCLEOTIDE SEQUENCE [LARGE SCALE GENOMIC DNA]</scope>
    <source>
        <strain evidence="2 3">Zn</strain>
    </source>
</reference>
<feature type="non-terminal residue" evidence="2">
    <location>
        <position position="115"/>
    </location>
</feature>
<dbReference type="HOGENOM" id="CLU_2114726_0_0_1"/>
<sequence>ISSVAKGEFIRPGVYTLLEDVIAVDLGQGYIFRTRFNECWEVSPIFRRLLYQLSIFWSIPGVIISGTCTILIFTIDLEVGFAIGWGLPFLWVILWAAITVVVVGRWLKSQQRKAR</sequence>
<proteinExistence type="predicted"/>
<feature type="transmembrane region" description="Helical" evidence="1">
    <location>
        <begin position="55"/>
        <end position="75"/>
    </location>
</feature>
<keyword evidence="1" id="KW-0812">Transmembrane</keyword>
<dbReference type="Proteomes" id="UP000054321">
    <property type="component" value="Unassembled WGS sequence"/>
</dbReference>
<reference evidence="3" key="2">
    <citation type="submission" date="2015-01" db="EMBL/GenBank/DDBJ databases">
        <title>Evolutionary Origins and Diversification of the Mycorrhizal Mutualists.</title>
        <authorList>
            <consortium name="DOE Joint Genome Institute"/>
            <consortium name="Mycorrhizal Genomics Consortium"/>
            <person name="Kohler A."/>
            <person name="Kuo A."/>
            <person name="Nagy L.G."/>
            <person name="Floudas D."/>
            <person name="Copeland A."/>
            <person name="Barry K.W."/>
            <person name="Cichocki N."/>
            <person name="Veneault-Fourrey C."/>
            <person name="LaButti K."/>
            <person name="Lindquist E.A."/>
            <person name="Lipzen A."/>
            <person name="Lundell T."/>
            <person name="Morin E."/>
            <person name="Murat C."/>
            <person name="Riley R."/>
            <person name="Ohm R."/>
            <person name="Sun H."/>
            <person name="Tunlid A."/>
            <person name="Henrissat B."/>
            <person name="Grigoriev I.V."/>
            <person name="Hibbett D.S."/>
            <person name="Martin F."/>
        </authorList>
    </citation>
    <scope>NUCLEOTIDE SEQUENCE [LARGE SCALE GENOMIC DNA]</scope>
    <source>
        <strain evidence="3">Zn</strain>
    </source>
</reference>
<gene>
    <name evidence="2" type="ORF">OIDMADRAFT_98245</name>
</gene>
<accession>A0A0C3GTR1</accession>
<dbReference type="InParanoid" id="A0A0C3GTR1"/>
<evidence type="ECO:0000313" key="2">
    <source>
        <dbReference type="EMBL" id="KIM93771.1"/>
    </source>
</evidence>
<dbReference type="STRING" id="913774.A0A0C3GTR1"/>
<protein>
    <submittedName>
        <fullName evidence="2">Uncharacterized protein</fullName>
    </submittedName>
</protein>
<evidence type="ECO:0000313" key="3">
    <source>
        <dbReference type="Proteomes" id="UP000054321"/>
    </source>
</evidence>
<organism evidence="2 3">
    <name type="scientific">Oidiodendron maius (strain Zn)</name>
    <dbReference type="NCBI Taxonomy" id="913774"/>
    <lineage>
        <taxon>Eukaryota</taxon>
        <taxon>Fungi</taxon>
        <taxon>Dikarya</taxon>
        <taxon>Ascomycota</taxon>
        <taxon>Pezizomycotina</taxon>
        <taxon>Leotiomycetes</taxon>
        <taxon>Leotiomycetes incertae sedis</taxon>
        <taxon>Myxotrichaceae</taxon>
        <taxon>Oidiodendron</taxon>
    </lineage>
</organism>
<dbReference type="PANTHER" id="PTHR42024:SF1">
    <property type="entry name" value="AMINO ACID PERMEASE_ SLC12A DOMAIN-CONTAINING PROTEIN"/>
    <property type="match status" value="1"/>
</dbReference>
<name>A0A0C3GTR1_OIDMZ</name>
<dbReference type="EMBL" id="KN832893">
    <property type="protein sequence ID" value="KIM93771.1"/>
    <property type="molecule type" value="Genomic_DNA"/>
</dbReference>
<keyword evidence="1" id="KW-0472">Membrane</keyword>
<keyword evidence="3" id="KW-1185">Reference proteome</keyword>
<dbReference type="AlphaFoldDB" id="A0A0C3GTR1"/>
<feature type="transmembrane region" description="Helical" evidence="1">
    <location>
        <begin position="81"/>
        <end position="107"/>
    </location>
</feature>
<keyword evidence="1" id="KW-1133">Transmembrane helix</keyword>
<evidence type="ECO:0000256" key="1">
    <source>
        <dbReference type="SAM" id="Phobius"/>
    </source>
</evidence>